<dbReference type="EMBL" id="JACIBU010000001">
    <property type="protein sequence ID" value="MBB3676814.1"/>
    <property type="molecule type" value="Genomic_DNA"/>
</dbReference>
<dbReference type="Proteomes" id="UP000247602">
    <property type="component" value="Unassembled WGS sequence"/>
</dbReference>
<gene>
    <name evidence="2" type="ORF">DMO24_10475</name>
    <name evidence="1" type="ORF">FHX36_002549</name>
</gene>
<evidence type="ECO:0000313" key="1">
    <source>
        <dbReference type="EMBL" id="MBB3676814.1"/>
    </source>
</evidence>
<sequence>MTTPHEIDLHSEYLRADLFLAMGQPTEAAKILTAVLTAEPENQAALELLARSYFGSAQLNRAEEALTRLVQLAPANAWARRALARTLERQSRAADAAVHHRVADALGAPAV</sequence>
<name>A0A323VB38_9ACTN</name>
<protein>
    <submittedName>
        <fullName evidence="1">Flp pilus assembly protein TadD</fullName>
    </submittedName>
</protein>
<evidence type="ECO:0000313" key="4">
    <source>
        <dbReference type="Proteomes" id="UP000580718"/>
    </source>
</evidence>
<evidence type="ECO:0000313" key="3">
    <source>
        <dbReference type="Proteomes" id="UP000247602"/>
    </source>
</evidence>
<evidence type="ECO:0000313" key="2">
    <source>
        <dbReference type="EMBL" id="PZA21390.1"/>
    </source>
</evidence>
<dbReference type="OrthoDB" id="9799122at2"/>
<dbReference type="AlphaFoldDB" id="A0A323VB38"/>
<dbReference type="RefSeq" id="WP_110552235.1">
    <property type="nucleotide sequence ID" value="NZ_JACIBU010000001.1"/>
</dbReference>
<dbReference type="InterPro" id="IPR011990">
    <property type="entry name" value="TPR-like_helical_dom_sf"/>
</dbReference>
<organism evidence="2 3">
    <name type="scientific">Modestobacter versicolor</name>
    <dbReference type="NCBI Taxonomy" id="429133"/>
    <lineage>
        <taxon>Bacteria</taxon>
        <taxon>Bacillati</taxon>
        <taxon>Actinomycetota</taxon>
        <taxon>Actinomycetes</taxon>
        <taxon>Geodermatophilales</taxon>
        <taxon>Geodermatophilaceae</taxon>
        <taxon>Modestobacter</taxon>
    </lineage>
</organism>
<reference evidence="2 3" key="1">
    <citation type="submission" date="2018-06" db="EMBL/GenBank/DDBJ databases">
        <title>Draft genome sequence of Modestobacter versicolor CP153-2.</title>
        <authorList>
            <person name="Gundlapally S.R."/>
        </authorList>
    </citation>
    <scope>NUCLEOTIDE SEQUENCE [LARGE SCALE GENOMIC DNA]</scope>
    <source>
        <strain evidence="2 3">CP153-2</strain>
    </source>
</reference>
<dbReference type="Proteomes" id="UP000580718">
    <property type="component" value="Unassembled WGS sequence"/>
</dbReference>
<keyword evidence="3" id="KW-1185">Reference proteome</keyword>
<comment type="caution">
    <text evidence="2">The sequence shown here is derived from an EMBL/GenBank/DDBJ whole genome shotgun (WGS) entry which is preliminary data.</text>
</comment>
<proteinExistence type="predicted"/>
<dbReference type="Pfam" id="PF14559">
    <property type="entry name" value="TPR_19"/>
    <property type="match status" value="1"/>
</dbReference>
<dbReference type="Gene3D" id="1.25.40.10">
    <property type="entry name" value="Tetratricopeptide repeat domain"/>
    <property type="match status" value="1"/>
</dbReference>
<dbReference type="EMBL" id="QKNV01000092">
    <property type="protein sequence ID" value="PZA21390.1"/>
    <property type="molecule type" value="Genomic_DNA"/>
</dbReference>
<accession>A0A323VB38</accession>
<reference evidence="1 4" key="2">
    <citation type="submission" date="2020-08" db="EMBL/GenBank/DDBJ databases">
        <title>Sequencing the genomes of 1000 actinobacteria strains.</title>
        <authorList>
            <person name="Klenk H.-P."/>
        </authorList>
    </citation>
    <scope>NUCLEOTIDE SEQUENCE [LARGE SCALE GENOMIC DNA]</scope>
    <source>
        <strain evidence="1 4">DSM 16678</strain>
    </source>
</reference>
<dbReference type="SUPFAM" id="SSF48452">
    <property type="entry name" value="TPR-like"/>
    <property type="match status" value="1"/>
</dbReference>